<sequence>MEVRKKGGLVKAWPVSYMNSSYGTPPASNFSFKTSTSLGDEKPSSTWQRHKYPVQLRASLDLTYSGLQFHGP</sequence>
<reference evidence="1" key="1">
    <citation type="journal article" date="2023" name="G3 (Bethesda)">
        <title>Whole genome assembly and annotation of the endangered Caribbean coral Acropora cervicornis.</title>
        <authorList>
            <person name="Selwyn J.D."/>
            <person name="Vollmer S.V."/>
        </authorList>
    </citation>
    <scope>NUCLEOTIDE SEQUENCE</scope>
    <source>
        <strain evidence="1">K2</strain>
    </source>
</reference>
<organism evidence="1 2">
    <name type="scientific">Acropora cervicornis</name>
    <name type="common">Staghorn coral</name>
    <dbReference type="NCBI Taxonomy" id="6130"/>
    <lineage>
        <taxon>Eukaryota</taxon>
        <taxon>Metazoa</taxon>
        <taxon>Cnidaria</taxon>
        <taxon>Anthozoa</taxon>
        <taxon>Hexacorallia</taxon>
        <taxon>Scleractinia</taxon>
        <taxon>Astrocoeniina</taxon>
        <taxon>Acroporidae</taxon>
        <taxon>Acropora</taxon>
    </lineage>
</organism>
<dbReference type="Proteomes" id="UP001249851">
    <property type="component" value="Unassembled WGS sequence"/>
</dbReference>
<protein>
    <submittedName>
        <fullName evidence="1">Uncharacterized protein</fullName>
    </submittedName>
</protein>
<accession>A0AAD9V2T9</accession>
<gene>
    <name evidence="1" type="ORF">P5673_018340</name>
</gene>
<evidence type="ECO:0000313" key="2">
    <source>
        <dbReference type="Proteomes" id="UP001249851"/>
    </source>
</evidence>
<reference evidence="1" key="2">
    <citation type="journal article" date="2023" name="Science">
        <title>Genomic signatures of disease resistance in endangered staghorn corals.</title>
        <authorList>
            <person name="Vollmer S.V."/>
            <person name="Selwyn J.D."/>
            <person name="Despard B.A."/>
            <person name="Roesel C.L."/>
        </authorList>
    </citation>
    <scope>NUCLEOTIDE SEQUENCE</scope>
    <source>
        <strain evidence="1">K2</strain>
    </source>
</reference>
<dbReference type="AlphaFoldDB" id="A0AAD9V2T9"/>
<dbReference type="EMBL" id="JARQWQ010000041">
    <property type="protein sequence ID" value="KAK2559204.1"/>
    <property type="molecule type" value="Genomic_DNA"/>
</dbReference>
<name>A0AAD9V2T9_ACRCE</name>
<evidence type="ECO:0000313" key="1">
    <source>
        <dbReference type="EMBL" id="KAK2559204.1"/>
    </source>
</evidence>
<proteinExistence type="predicted"/>
<keyword evidence="2" id="KW-1185">Reference proteome</keyword>
<comment type="caution">
    <text evidence="1">The sequence shown here is derived from an EMBL/GenBank/DDBJ whole genome shotgun (WGS) entry which is preliminary data.</text>
</comment>